<evidence type="ECO:0000256" key="2">
    <source>
        <dbReference type="SAM" id="SignalP"/>
    </source>
</evidence>
<dbReference type="EMBL" id="JACHEW010000003">
    <property type="protein sequence ID" value="MBB6015494.1"/>
    <property type="molecule type" value="Genomic_DNA"/>
</dbReference>
<accession>A0ABR6NN90</accession>
<gene>
    <name evidence="3" type="ORF">HNQ04_000723</name>
</gene>
<proteinExistence type="predicted"/>
<evidence type="ECO:0000256" key="1">
    <source>
        <dbReference type="SAM" id="MobiDB-lite"/>
    </source>
</evidence>
<feature type="region of interest" description="Disordered" evidence="1">
    <location>
        <begin position="26"/>
        <end position="45"/>
    </location>
</feature>
<comment type="caution">
    <text evidence="3">The sequence shown here is derived from an EMBL/GenBank/DDBJ whole genome shotgun (WGS) entry which is preliminary data.</text>
</comment>
<reference evidence="3 4" key="1">
    <citation type="submission" date="2020-08" db="EMBL/GenBank/DDBJ databases">
        <title>Genomic Encyclopedia of Type Strains, Phase IV (KMG-IV): sequencing the most valuable type-strain genomes for metagenomic binning, comparative biology and taxonomic classification.</title>
        <authorList>
            <person name="Goeker M."/>
        </authorList>
    </citation>
    <scope>NUCLEOTIDE SEQUENCE [LARGE SCALE GENOMIC DNA]</scope>
    <source>
        <strain evidence="3 4">DSM 12027</strain>
    </source>
</reference>
<protein>
    <submittedName>
        <fullName evidence="3">Spy/CpxP family protein refolding chaperone</fullName>
    </submittedName>
</protein>
<dbReference type="RefSeq" id="WP_156122962.1">
    <property type="nucleotide sequence ID" value="NZ_JACHEW010000003.1"/>
</dbReference>
<keyword evidence="4" id="KW-1185">Reference proteome</keyword>
<sequence length="45" mass="4507">MKKLMTAFIAALVLVGTASAGPLSAQSDTPAGGVHMDGKMSMWAG</sequence>
<organism evidence="3 4">
    <name type="scientific">Deinococcus radiopugnans ATCC 19172</name>
    <dbReference type="NCBI Taxonomy" id="585398"/>
    <lineage>
        <taxon>Bacteria</taxon>
        <taxon>Thermotogati</taxon>
        <taxon>Deinococcota</taxon>
        <taxon>Deinococci</taxon>
        <taxon>Deinococcales</taxon>
        <taxon>Deinococcaceae</taxon>
        <taxon>Deinococcus</taxon>
    </lineage>
</organism>
<dbReference type="Proteomes" id="UP000629870">
    <property type="component" value="Unassembled WGS sequence"/>
</dbReference>
<name>A0ABR6NN90_9DEIO</name>
<keyword evidence="2" id="KW-0732">Signal</keyword>
<feature type="signal peptide" evidence="2">
    <location>
        <begin position="1"/>
        <end position="20"/>
    </location>
</feature>
<evidence type="ECO:0000313" key="3">
    <source>
        <dbReference type="EMBL" id="MBB6015494.1"/>
    </source>
</evidence>
<evidence type="ECO:0000313" key="4">
    <source>
        <dbReference type="Proteomes" id="UP000629870"/>
    </source>
</evidence>
<feature type="chain" id="PRO_5045320796" evidence="2">
    <location>
        <begin position="21"/>
        <end position="45"/>
    </location>
</feature>